<dbReference type="Pfam" id="PF13899">
    <property type="entry name" value="Thioredoxin_7"/>
    <property type="match status" value="1"/>
</dbReference>
<evidence type="ECO:0000256" key="1">
    <source>
        <dbReference type="ARBA" id="ARBA00022553"/>
    </source>
</evidence>
<dbReference type="CDD" id="cd01767">
    <property type="entry name" value="UBX"/>
    <property type="match status" value="1"/>
</dbReference>
<sequence>MSSTEPNESQQEAIGLFCGITGADEERARGLLEACDWNLQLAINMHVDTDPDGRSNRNASQLNPSSSHRINGGANEEEDGEDGSDDESAGRMGRFATRNNRSVNHQAIRRFGAGTSSSDPLNPPMGPSLDDIKPDSDGVRPPIAPIRQILNPNPIGFPSPDVPLTRRHTRGGPVAEVFDAFRDFQAEANYQEMLQGEGEEAAETSGNRRMTLQQLFRPPLELMFRGSLTSAREAGQEQNKWLLVNIQNGAEFNCQVLNRDVWSHQAVKDIIKGNFIFWQVYHDSYEGQRFVQFYHVPVNKLPYVAIIDPRTGELMKSWPTSIDHTSFCDSVTEYLLDHPSPDGTSGDANTMKKIRFKEDANEVNADEDDEPQILATRTTLYDQSEEAQLEAAIRASLKENEKLDTCEDTIEIDEDTVSVSSDQNKSSTNNNNSSASTAQETHKTIAEALSAMAGARDQTKIEGPECKIALRFPDGSSLMQKFAASEKLKDVRNLVQMEKSAFKSAQIEFVAPPNRKLTVSMMDETLESLGLCPASRLEVKCVQD</sequence>
<dbReference type="SUPFAM" id="SSF52833">
    <property type="entry name" value="Thioredoxin-like"/>
    <property type="match status" value="1"/>
</dbReference>
<organism evidence="4">
    <name type="scientific">Aceria tosichella</name>
    <name type="common">wheat curl mite</name>
    <dbReference type="NCBI Taxonomy" id="561515"/>
    <lineage>
        <taxon>Eukaryota</taxon>
        <taxon>Metazoa</taxon>
        <taxon>Ecdysozoa</taxon>
        <taxon>Arthropoda</taxon>
        <taxon>Chelicerata</taxon>
        <taxon>Arachnida</taxon>
        <taxon>Acari</taxon>
        <taxon>Acariformes</taxon>
        <taxon>Trombidiformes</taxon>
        <taxon>Prostigmata</taxon>
        <taxon>Eupodina</taxon>
        <taxon>Eriophyoidea</taxon>
        <taxon>Eriophyidae</taxon>
        <taxon>Eriophyinae</taxon>
        <taxon>Aceriini</taxon>
        <taxon>Aceria</taxon>
    </lineage>
</organism>
<dbReference type="PANTHER" id="PTHR23322">
    <property type="entry name" value="FAS-ASSOCIATED PROTEIN"/>
    <property type="match status" value="1"/>
</dbReference>
<dbReference type="SMART" id="SM00594">
    <property type="entry name" value="UAS"/>
    <property type="match status" value="1"/>
</dbReference>
<dbReference type="InterPro" id="IPR003903">
    <property type="entry name" value="UIM_dom"/>
</dbReference>
<dbReference type="InterPro" id="IPR006577">
    <property type="entry name" value="UAS"/>
</dbReference>
<dbReference type="GO" id="GO:0005634">
    <property type="term" value="C:nucleus"/>
    <property type="evidence" value="ECO:0007669"/>
    <property type="project" value="TreeGrafter"/>
</dbReference>
<dbReference type="AlphaFoldDB" id="A0A6G1SPY4"/>
<gene>
    <name evidence="4" type="primary">UBXN7</name>
    <name evidence="4" type="ORF">g.18446</name>
</gene>
<keyword evidence="1" id="KW-0597">Phosphoprotein</keyword>
<feature type="compositionally biased region" description="Acidic residues" evidence="2">
    <location>
        <begin position="75"/>
        <end position="87"/>
    </location>
</feature>
<dbReference type="InterPro" id="IPR050730">
    <property type="entry name" value="UBX_domain-protein"/>
</dbReference>
<dbReference type="InterPro" id="IPR009060">
    <property type="entry name" value="UBA-like_sf"/>
</dbReference>
<dbReference type="CDD" id="cd02958">
    <property type="entry name" value="UAS"/>
    <property type="match status" value="1"/>
</dbReference>
<dbReference type="SUPFAM" id="SSF46934">
    <property type="entry name" value="UBA-like"/>
    <property type="match status" value="1"/>
</dbReference>
<feature type="compositionally biased region" description="Low complexity" evidence="2">
    <location>
        <begin position="420"/>
        <end position="436"/>
    </location>
</feature>
<proteinExistence type="predicted"/>
<dbReference type="Gene3D" id="3.40.30.10">
    <property type="entry name" value="Glutaredoxin"/>
    <property type="match status" value="1"/>
</dbReference>
<dbReference type="InterPro" id="IPR001012">
    <property type="entry name" value="UBX_dom"/>
</dbReference>
<dbReference type="InterPro" id="IPR036249">
    <property type="entry name" value="Thioredoxin-like_sf"/>
</dbReference>
<accession>A0A6G1SPY4</accession>
<dbReference type="GO" id="GO:0043130">
    <property type="term" value="F:ubiquitin binding"/>
    <property type="evidence" value="ECO:0007669"/>
    <property type="project" value="TreeGrafter"/>
</dbReference>
<dbReference type="GO" id="GO:0043161">
    <property type="term" value="P:proteasome-mediated ubiquitin-dependent protein catabolic process"/>
    <property type="evidence" value="ECO:0007669"/>
    <property type="project" value="TreeGrafter"/>
</dbReference>
<dbReference type="FunFam" id="3.40.30.10:FF:000079">
    <property type="entry name" value="UBX domain-containing protein 7"/>
    <property type="match status" value="1"/>
</dbReference>
<reference evidence="4" key="1">
    <citation type="submission" date="2018-10" db="EMBL/GenBank/DDBJ databases">
        <title>Transcriptome assembly of Aceria tosichella (Wheat curl mite) Type 2.</title>
        <authorList>
            <person name="Scully E.D."/>
            <person name="Geib S.M."/>
            <person name="Palmer N.A."/>
            <person name="Gupta A.K."/>
            <person name="Sarath G."/>
            <person name="Tatineni S."/>
        </authorList>
    </citation>
    <scope>NUCLEOTIDE SEQUENCE</scope>
    <source>
        <strain evidence="4">LincolnNE</strain>
    </source>
</reference>
<dbReference type="Pfam" id="PF00789">
    <property type="entry name" value="UBX"/>
    <property type="match status" value="1"/>
</dbReference>
<dbReference type="Gene3D" id="1.10.8.10">
    <property type="entry name" value="DNA helicase RuvA subunit, C-terminal domain"/>
    <property type="match status" value="1"/>
</dbReference>
<feature type="compositionally biased region" description="Polar residues" evidence="2">
    <location>
        <begin position="56"/>
        <end position="69"/>
    </location>
</feature>
<dbReference type="SUPFAM" id="SSF54236">
    <property type="entry name" value="Ubiquitin-like"/>
    <property type="match status" value="1"/>
</dbReference>
<protein>
    <submittedName>
        <fullName evidence="4">UBX domain-containing protein 7</fullName>
    </submittedName>
</protein>
<feature type="region of interest" description="Disordered" evidence="2">
    <location>
        <begin position="50"/>
        <end position="135"/>
    </location>
</feature>
<dbReference type="CDD" id="cd14345">
    <property type="entry name" value="UBA_UBXD7"/>
    <property type="match status" value="1"/>
</dbReference>
<dbReference type="PANTHER" id="PTHR23322:SF6">
    <property type="entry name" value="UBX DOMAIN-CONTAINING PROTEIN 7"/>
    <property type="match status" value="1"/>
</dbReference>
<dbReference type="SMART" id="SM00166">
    <property type="entry name" value="UBX"/>
    <property type="match status" value="1"/>
</dbReference>
<evidence type="ECO:0000313" key="4">
    <source>
        <dbReference type="EMBL" id="MDE52468.1"/>
    </source>
</evidence>
<feature type="region of interest" description="Disordered" evidence="2">
    <location>
        <begin position="414"/>
        <end position="441"/>
    </location>
</feature>
<name>A0A6G1SPY4_9ACAR</name>
<evidence type="ECO:0000256" key="2">
    <source>
        <dbReference type="SAM" id="MobiDB-lite"/>
    </source>
</evidence>
<dbReference type="PROSITE" id="PS50330">
    <property type="entry name" value="UIM"/>
    <property type="match status" value="1"/>
</dbReference>
<dbReference type="PROSITE" id="PS50033">
    <property type="entry name" value="UBX"/>
    <property type="match status" value="1"/>
</dbReference>
<feature type="domain" description="UBX" evidence="3">
    <location>
        <begin position="461"/>
        <end position="539"/>
    </location>
</feature>
<dbReference type="Gene3D" id="3.10.20.90">
    <property type="entry name" value="Phosphatidylinositol 3-kinase Catalytic Subunit, Chain A, domain 1"/>
    <property type="match status" value="1"/>
</dbReference>
<dbReference type="Pfam" id="PF14555">
    <property type="entry name" value="UBA_4"/>
    <property type="match status" value="1"/>
</dbReference>
<dbReference type="EMBL" id="GGYP01007697">
    <property type="protein sequence ID" value="MDE52468.1"/>
    <property type="molecule type" value="Transcribed_RNA"/>
</dbReference>
<evidence type="ECO:0000259" key="3">
    <source>
        <dbReference type="PROSITE" id="PS50033"/>
    </source>
</evidence>
<dbReference type="InterPro" id="IPR029071">
    <property type="entry name" value="Ubiquitin-like_domsf"/>
</dbReference>